<dbReference type="GO" id="GO:0007165">
    <property type="term" value="P:signal transduction"/>
    <property type="evidence" value="ECO:0007669"/>
    <property type="project" value="InterPro"/>
</dbReference>
<dbReference type="AlphaFoldDB" id="A0A815TUY4"/>
<dbReference type="InterPro" id="IPR035897">
    <property type="entry name" value="Toll_tir_struct_dom_sf"/>
</dbReference>
<dbReference type="Gene3D" id="3.40.220.10">
    <property type="entry name" value="Leucine Aminopeptidase, subunit E, domain 1"/>
    <property type="match status" value="1"/>
</dbReference>
<organism evidence="2 3">
    <name type="scientific">Rotaria sordida</name>
    <dbReference type="NCBI Taxonomy" id="392033"/>
    <lineage>
        <taxon>Eukaryota</taxon>
        <taxon>Metazoa</taxon>
        <taxon>Spiralia</taxon>
        <taxon>Gnathifera</taxon>
        <taxon>Rotifera</taxon>
        <taxon>Eurotatoria</taxon>
        <taxon>Bdelloidea</taxon>
        <taxon>Philodinida</taxon>
        <taxon>Philodinidae</taxon>
        <taxon>Rotaria</taxon>
    </lineage>
</organism>
<dbReference type="Pfam" id="PF13676">
    <property type="entry name" value="TIR_2"/>
    <property type="match status" value="1"/>
</dbReference>
<gene>
    <name evidence="2" type="ORF">SEV965_LOCUS36459</name>
</gene>
<dbReference type="InterPro" id="IPR043472">
    <property type="entry name" value="Macro_dom-like"/>
</dbReference>
<evidence type="ECO:0000313" key="2">
    <source>
        <dbReference type="EMBL" id="CAF1508935.1"/>
    </source>
</evidence>
<dbReference type="EMBL" id="CAJNOU010006629">
    <property type="protein sequence ID" value="CAF1508935.1"/>
    <property type="molecule type" value="Genomic_DNA"/>
</dbReference>
<dbReference type="SUPFAM" id="SSF52949">
    <property type="entry name" value="Macro domain-like"/>
    <property type="match status" value="1"/>
</dbReference>
<dbReference type="SUPFAM" id="SSF52200">
    <property type="entry name" value="Toll/Interleukin receptor TIR domain"/>
    <property type="match status" value="1"/>
</dbReference>
<evidence type="ECO:0000313" key="3">
    <source>
        <dbReference type="Proteomes" id="UP000663889"/>
    </source>
</evidence>
<dbReference type="Proteomes" id="UP000663889">
    <property type="component" value="Unassembled WGS sequence"/>
</dbReference>
<sequence length="960" mass="112077">MQNDILQEIIPLPLPHERSIQLESELKKIISEQMTNDEILIINRCLFQTTKQKQIVLFGYNRKVIDIKKQISNIIETNILITYTLNSISAYEMQSIMETHSNELTNIERKYAKLGVCLRLRLNEFSAPRHLKDEIESSIQKLLFQSTSKTTTMLESIPLFTPIAEKEEQYLKSIAQHNRCYLKTELKHNYQSYPVPKATISNKQTSKSIIEQSELFCSSTDVFKKLIIANGSIELRTGDIALQKVDTIIISTMFNGLKDGVIERLGEIEYEKTFSQIDGTMYTETNGGKLYCKRILFSNWLPNSLINNDNALRLSIQTFVSKSIEYTVKEKDTQSIAFVVPDSCTNESILVEEMINEVKRQLEVNKLQLKISFVCLPEQQTLHEQFSDIITRTNQDDISLYLEWPTTIIQIALIGSTMERVTRCKQQLNTYLSQCISTVKIIHSNDIFQSWDQQTINSFYKYCKDRCVLPKLDETKTEIELIGPATSILEAKKKFHIFSELMKEKLYSTSTVERSSSAIHYSTRSKDKINMKMIKLYNIVINYSQNDLRKCKRLINRLTEEGFSVGTYAEITEEKHNLYSQMDKSNCIILCISENYYRNLQCIDAAEYAFQTDKKVFLVKIQNNPLLGWDNNLFEGKLFFHSFGSDNYFDLEYGRLLVELLRYTKPGFLSLLQRRSSCIQQDIDEFRRRQIGEQQSLIENQTVRTSSTSKLLEIMKSQNRIIDTTREERHSNIHLKTTVYKRDLSFIEERWLRKLDNLRKPHLSLYGWQRVVDDDDKILAQMLPDSYKVSDLYIHSVLSTHLFAYSSSFLGGFSCGHVRESLNDQPITRFSVNKIWVDEDQVHEKCPEKIQSLDGLSQVFPAESSTIDFIPRRGKGQCFNLFRMLSLGDSTNRSEKEMEKLHELENPEKMKHIREKIANYFMERYKYTKEQLDVYLKFAQRMKDNSMEFEMFCSTTKLVQ</sequence>
<reference evidence="2" key="1">
    <citation type="submission" date="2021-02" db="EMBL/GenBank/DDBJ databases">
        <authorList>
            <person name="Nowell W R."/>
        </authorList>
    </citation>
    <scope>NUCLEOTIDE SEQUENCE</scope>
</reference>
<name>A0A815TUY4_9BILA</name>
<accession>A0A815TUY4</accession>
<comment type="caution">
    <text evidence="2">The sequence shown here is derived from an EMBL/GenBank/DDBJ whole genome shotgun (WGS) entry which is preliminary data.</text>
</comment>
<dbReference type="Gene3D" id="3.40.50.10140">
    <property type="entry name" value="Toll/interleukin-1 receptor homology (TIR) domain"/>
    <property type="match status" value="1"/>
</dbReference>
<feature type="domain" description="TIR" evidence="1">
    <location>
        <begin position="539"/>
        <end position="625"/>
    </location>
</feature>
<dbReference type="InterPro" id="IPR000157">
    <property type="entry name" value="TIR_dom"/>
</dbReference>
<proteinExistence type="predicted"/>
<evidence type="ECO:0000259" key="1">
    <source>
        <dbReference type="Pfam" id="PF13676"/>
    </source>
</evidence>
<protein>
    <recommendedName>
        <fullName evidence="1">TIR domain-containing protein</fullName>
    </recommendedName>
</protein>